<reference evidence="3 4" key="1">
    <citation type="submission" date="2015-11" db="EMBL/GenBank/DDBJ databases">
        <title>Genomic analysis of 38 Legionella species identifies large and diverse effector repertoires.</title>
        <authorList>
            <person name="Burstein D."/>
            <person name="Amaro F."/>
            <person name="Zusman T."/>
            <person name="Lifshitz Z."/>
            <person name="Cohen O."/>
            <person name="Gilbert J.A."/>
            <person name="Pupko T."/>
            <person name="Shuman H.A."/>
            <person name="Segal G."/>
        </authorList>
    </citation>
    <scope>NUCLEOTIDE SEQUENCE [LARGE SCALE GENOMIC DNA]</scope>
    <source>
        <strain evidence="3 4">ATCC 43878</strain>
    </source>
</reference>
<dbReference type="PANTHER" id="PTHR43574">
    <property type="entry name" value="EPIMERASE-RELATED"/>
    <property type="match status" value="1"/>
</dbReference>
<dbReference type="RefSeq" id="WP_058441701.1">
    <property type="nucleotide sequence ID" value="NZ_CAAAHU010000019.1"/>
</dbReference>
<evidence type="ECO:0000259" key="2">
    <source>
        <dbReference type="Pfam" id="PF01370"/>
    </source>
</evidence>
<evidence type="ECO:0000313" key="4">
    <source>
        <dbReference type="Proteomes" id="UP000054742"/>
    </source>
</evidence>
<dbReference type="EMBL" id="LNXV01000013">
    <property type="protein sequence ID" value="KTC83809.1"/>
    <property type="molecule type" value="Genomic_DNA"/>
</dbReference>
<keyword evidence="4" id="KW-1185">Reference proteome</keyword>
<proteinExistence type="predicted"/>
<protein>
    <submittedName>
        <fullName evidence="3">NAD-dependent epimerase/dehydratase</fullName>
    </submittedName>
</protein>
<dbReference type="Proteomes" id="UP000054742">
    <property type="component" value="Unassembled WGS sequence"/>
</dbReference>
<evidence type="ECO:0000313" key="3">
    <source>
        <dbReference type="EMBL" id="KTC83809.1"/>
    </source>
</evidence>
<evidence type="ECO:0000256" key="1">
    <source>
        <dbReference type="ARBA" id="ARBA00023027"/>
    </source>
</evidence>
<dbReference type="Gene3D" id="3.40.50.720">
    <property type="entry name" value="NAD(P)-binding Rossmann-like Domain"/>
    <property type="match status" value="1"/>
</dbReference>
<dbReference type="STRING" id="29422.Lbru_1632"/>
<keyword evidence="1" id="KW-0520">NAD</keyword>
<accession>A0A0W0SKN1</accession>
<gene>
    <name evidence="3" type="ORF">Lbru_1632</name>
</gene>
<comment type="caution">
    <text evidence="3">The sequence shown here is derived from an EMBL/GenBank/DDBJ whole genome shotgun (WGS) entry which is preliminary data.</text>
</comment>
<dbReference type="OrthoDB" id="9808276at2"/>
<dbReference type="SUPFAM" id="SSF51735">
    <property type="entry name" value="NAD(P)-binding Rossmann-fold domains"/>
    <property type="match status" value="1"/>
</dbReference>
<dbReference type="AlphaFoldDB" id="A0A0W0SKN1"/>
<feature type="domain" description="NAD-dependent epimerase/dehydratase" evidence="2">
    <location>
        <begin position="99"/>
        <end position="209"/>
    </location>
</feature>
<dbReference type="InterPro" id="IPR036291">
    <property type="entry name" value="NAD(P)-bd_dom_sf"/>
</dbReference>
<dbReference type="CDD" id="cd05266">
    <property type="entry name" value="SDR_a4"/>
    <property type="match status" value="1"/>
</dbReference>
<dbReference type="Pfam" id="PF01370">
    <property type="entry name" value="Epimerase"/>
    <property type="match status" value="1"/>
</dbReference>
<organism evidence="3 4">
    <name type="scientific">Legionella brunensis</name>
    <dbReference type="NCBI Taxonomy" id="29422"/>
    <lineage>
        <taxon>Bacteria</taxon>
        <taxon>Pseudomonadati</taxon>
        <taxon>Pseudomonadota</taxon>
        <taxon>Gammaproteobacteria</taxon>
        <taxon>Legionellales</taxon>
        <taxon>Legionellaceae</taxon>
        <taxon>Legionella</taxon>
    </lineage>
</organism>
<sequence>MNPYFFIFGFGYTAKALAPKLFAQDFNLIGTSRTPDEHPKNNLGIKLINFDSPSLKNYLSLATHLLICIPPTATLSDIVLIKYGDLIKKQAPYLKWLGYLSSTGVYGDHQGNWVSEESECIPHTPTGIARLKAEQDWFLFAKEHQVPLHVFRLSGIYGPGRNALERLLQGKNHSVFKEKQVFCRIHVEDIISTLLASIQAPNPLSIYNVSDDEPAPAHLVDQYAANLLHREPLPLIPFSEAHLSAMEQEFYANNRRVSNLKIKEELHVDLQYPTYKEGLTQIWRNDFAPEQAN</sequence>
<dbReference type="InterPro" id="IPR001509">
    <property type="entry name" value="Epimerase_deHydtase"/>
</dbReference>
<name>A0A0W0SKN1_9GAMM</name>
<dbReference type="PATRIC" id="fig|29422.6.peg.1731"/>